<dbReference type="InterPro" id="IPR009057">
    <property type="entry name" value="Homeodomain-like_sf"/>
</dbReference>
<dbReference type="GO" id="GO:0043565">
    <property type="term" value="F:sequence-specific DNA binding"/>
    <property type="evidence" value="ECO:0007669"/>
    <property type="project" value="InterPro"/>
</dbReference>
<accession>A1U4W1</accession>
<feature type="domain" description="HTH araC/xylS-type" evidence="11">
    <location>
        <begin position="30"/>
        <end position="127"/>
    </location>
</feature>
<keyword evidence="7" id="KW-0805">Transcription regulation</keyword>
<dbReference type="PROSITE" id="PS01124">
    <property type="entry name" value="HTH_ARAC_FAMILY_2"/>
    <property type="match status" value="1"/>
</dbReference>
<evidence type="ECO:0000256" key="5">
    <source>
        <dbReference type="ARBA" id="ARBA00022679"/>
    </source>
</evidence>
<reference evidence="13" key="1">
    <citation type="journal article" date="2011" name="Appl. Environ. Microbiol.">
        <title>Genomic potential of Marinobacter aquaeolei, a biogeochemical 'opportunitroph'.</title>
        <authorList>
            <person name="Singer E."/>
            <person name="Webb E.A."/>
            <person name="Nelson W.C."/>
            <person name="Heidelberg J.F."/>
            <person name="Ivanova N."/>
            <person name="Pati A."/>
            <person name="Edwards K.J."/>
        </authorList>
    </citation>
    <scope>NUCLEOTIDE SEQUENCE [LARGE SCALE GENOMIC DNA]</scope>
    <source>
        <strain evidence="13">ATCC 700491 / DSM 11845 / VT8</strain>
    </source>
</reference>
<dbReference type="InterPro" id="IPR001497">
    <property type="entry name" value="MethylDNA_cys_MeTrfase_AS"/>
</dbReference>
<dbReference type="InterPro" id="IPR036217">
    <property type="entry name" value="MethylDNA_cys_MeTrfase_DNAb"/>
</dbReference>
<dbReference type="FunFam" id="1.10.10.10:FF:000214">
    <property type="entry name" value="Methylated-DNA--protein-cysteine methyltransferase"/>
    <property type="match status" value="1"/>
</dbReference>
<evidence type="ECO:0000256" key="9">
    <source>
        <dbReference type="ARBA" id="ARBA00023204"/>
    </source>
</evidence>
<dbReference type="GO" id="GO:0003908">
    <property type="term" value="F:methylated-DNA-[protein]-cysteine S-methyltransferase activity"/>
    <property type="evidence" value="ECO:0007669"/>
    <property type="project" value="UniProtKB-EC"/>
</dbReference>
<comment type="similarity">
    <text evidence="2">Belongs to the MGMT family.</text>
</comment>
<evidence type="ECO:0000259" key="11">
    <source>
        <dbReference type="PROSITE" id="PS01124"/>
    </source>
</evidence>
<dbReference type="KEGG" id="maq:Maqu_2956"/>
<dbReference type="GO" id="GO:0006281">
    <property type="term" value="P:DNA repair"/>
    <property type="evidence" value="ECO:0007669"/>
    <property type="project" value="UniProtKB-KW"/>
</dbReference>
<dbReference type="Gene3D" id="3.30.160.70">
    <property type="entry name" value="Methylated DNA-protein cysteine methyltransferase domain"/>
    <property type="match status" value="1"/>
</dbReference>
<proteinExistence type="inferred from homology"/>
<evidence type="ECO:0000256" key="10">
    <source>
        <dbReference type="ARBA" id="ARBA00049348"/>
    </source>
</evidence>
<dbReference type="HOGENOM" id="CLU_000445_52_0_6"/>
<evidence type="ECO:0000313" key="13">
    <source>
        <dbReference type="Proteomes" id="UP000000998"/>
    </source>
</evidence>
<dbReference type="SMART" id="SM00342">
    <property type="entry name" value="HTH_ARAC"/>
    <property type="match status" value="1"/>
</dbReference>
<dbReference type="EC" id="2.1.1.63" evidence="3"/>
<keyword evidence="6" id="KW-0227">DNA damage</keyword>
<dbReference type="EMBL" id="CP000514">
    <property type="protein sequence ID" value="ABM20030.1"/>
    <property type="molecule type" value="Genomic_DNA"/>
</dbReference>
<name>A1U4W1_MARN8</name>
<evidence type="ECO:0000256" key="8">
    <source>
        <dbReference type="ARBA" id="ARBA00023163"/>
    </source>
</evidence>
<dbReference type="InterPro" id="IPR018060">
    <property type="entry name" value="HTH_AraC"/>
</dbReference>
<dbReference type="Proteomes" id="UP000000998">
    <property type="component" value="Chromosome"/>
</dbReference>
<evidence type="ECO:0000256" key="3">
    <source>
        <dbReference type="ARBA" id="ARBA00011918"/>
    </source>
</evidence>
<dbReference type="NCBIfam" id="TIGR00589">
    <property type="entry name" value="ogt"/>
    <property type="match status" value="1"/>
</dbReference>
<evidence type="ECO:0000256" key="7">
    <source>
        <dbReference type="ARBA" id="ARBA00023015"/>
    </source>
</evidence>
<dbReference type="Pfam" id="PF01035">
    <property type="entry name" value="DNA_binding_1"/>
    <property type="match status" value="1"/>
</dbReference>
<evidence type="ECO:0000256" key="4">
    <source>
        <dbReference type="ARBA" id="ARBA00022603"/>
    </source>
</evidence>
<dbReference type="Pfam" id="PF12833">
    <property type="entry name" value="HTH_18"/>
    <property type="match status" value="1"/>
</dbReference>
<dbReference type="PANTHER" id="PTHR10815">
    <property type="entry name" value="METHYLATED-DNA--PROTEIN-CYSTEINE METHYLTRANSFERASE"/>
    <property type="match status" value="1"/>
</dbReference>
<sequence>MSRSPEQDSDWMTGVGDSAAGESARVARLVRVAQHIEMHADEALTLSSLAKVAALSPSRLQKQFKAAFGVSPKAYQDAVRMRRFKQSLKDGSKVTDAIFASGFGSVSRVYGEANRSIGMPPRAYRAGGAGEVIVYAGRTTALGLMMMAATERGVCFVEFGDDEASLVGRLRSEFPKAELTASPARNAPELDAWMEALDQHISAGAPRPDLPLDMRGTAFQVKVWQFLLSIREGDVLSYSEVAARIDKPRAVRAVASACGKNRIGVLIPCHRVLRGDGGLGGYRWGLERKRALLEAERRSVTRE</sequence>
<evidence type="ECO:0000313" key="12">
    <source>
        <dbReference type="EMBL" id="ABM20030.1"/>
    </source>
</evidence>
<dbReference type="CDD" id="cd06445">
    <property type="entry name" value="ATase"/>
    <property type="match status" value="1"/>
</dbReference>
<dbReference type="InterPro" id="IPR036631">
    <property type="entry name" value="MGMT_N_sf"/>
</dbReference>
<evidence type="ECO:0000256" key="2">
    <source>
        <dbReference type="ARBA" id="ARBA00008711"/>
    </source>
</evidence>
<comment type="catalytic activity">
    <reaction evidence="10">
        <text>a 6-O-methyl-2'-deoxyguanosine in DNA + L-cysteinyl-[protein] = S-methyl-L-cysteinyl-[protein] + a 2'-deoxyguanosine in DNA</text>
        <dbReference type="Rhea" id="RHEA:24000"/>
        <dbReference type="Rhea" id="RHEA-COMP:10131"/>
        <dbReference type="Rhea" id="RHEA-COMP:10132"/>
        <dbReference type="Rhea" id="RHEA-COMP:11367"/>
        <dbReference type="Rhea" id="RHEA-COMP:11368"/>
        <dbReference type="ChEBI" id="CHEBI:29950"/>
        <dbReference type="ChEBI" id="CHEBI:82612"/>
        <dbReference type="ChEBI" id="CHEBI:85445"/>
        <dbReference type="ChEBI" id="CHEBI:85448"/>
        <dbReference type="EC" id="2.1.1.63"/>
    </reaction>
</comment>
<dbReference type="SUPFAM" id="SSF53155">
    <property type="entry name" value="Methylated DNA-protein cysteine methyltransferase domain"/>
    <property type="match status" value="1"/>
</dbReference>
<dbReference type="eggNOG" id="COG0350">
    <property type="taxonomic scope" value="Bacteria"/>
</dbReference>
<dbReference type="OrthoDB" id="9811249at2"/>
<dbReference type="GO" id="GO:0003700">
    <property type="term" value="F:DNA-binding transcription factor activity"/>
    <property type="evidence" value="ECO:0007669"/>
    <property type="project" value="InterPro"/>
</dbReference>
<dbReference type="SUPFAM" id="SSF46689">
    <property type="entry name" value="Homeodomain-like"/>
    <property type="match status" value="1"/>
</dbReference>
<keyword evidence="5 12" id="KW-0808">Transferase</keyword>
<organism evidence="12 13">
    <name type="scientific">Marinobacter nauticus (strain ATCC 700491 / DSM 11845 / VT8)</name>
    <name type="common">Marinobacter aquaeolei</name>
    <dbReference type="NCBI Taxonomy" id="351348"/>
    <lineage>
        <taxon>Bacteria</taxon>
        <taxon>Pseudomonadati</taxon>
        <taxon>Pseudomonadota</taxon>
        <taxon>Gammaproteobacteria</taxon>
        <taxon>Pseudomonadales</taxon>
        <taxon>Marinobacteraceae</taxon>
        <taxon>Marinobacter</taxon>
    </lineage>
</organism>
<dbReference type="SUPFAM" id="SSF46767">
    <property type="entry name" value="Methylated DNA-protein cysteine methyltransferase, C-terminal domain"/>
    <property type="match status" value="1"/>
</dbReference>
<dbReference type="PROSITE" id="PS00374">
    <property type="entry name" value="MGMT"/>
    <property type="match status" value="1"/>
</dbReference>
<dbReference type="PANTHER" id="PTHR10815:SF14">
    <property type="entry name" value="BIFUNCTIONAL TRANSCRIPTIONAL ACTIVATOR_DNA REPAIR ENZYME ADA"/>
    <property type="match status" value="1"/>
</dbReference>
<evidence type="ECO:0000256" key="6">
    <source>
        <dbReference type="ARBA" id="ARBA00022763"/>
    </source>
</evidence>
<evidence type="ECO:0000256" key="1">
    <source>
        <dbReference type="ARBA" id="ARBA00001286"/>
    </source>
</evidence>
<dbReference type="GO" id="GO:0032259">
    <property type="term" value="P:methylation"/>
    <property type="evidence" value="ECO:0007669"/>
    <property type="project" value="UniProtKB-KW"/>
</dbReference>
<dbReference type="Gene3D" id="1.10.10.10">
    <property type="entry name" value="Winged helix-like DNA-binding domain superfamily/Winged helix DNA-binding domain"/>
    <property type="match status" value="1"/>
</dbReference>
<keyword evidence="4 12" id="KW-0489">Methyltransferase</keyword>
<protein>
    <recommendedName>
        <fullName evidence="3">methylated-DNA--[protein]-cysteine S-methyltransferase</fullName>
        <ecNumber evidence="3">2.1.1.63</ecNumber>
    </recommendedName>
</protein>
<keyword evidence="9" id="KW-0234">DNA repair</keyword>
<dbReference type="InterPro" id="IPR014048">
    <property type="entry name" value="MethylDNA_cys_MeTrfase_DNA-bd"/>
</dbReference>
<dbReference type="STRING" id="351348.Maqu_2956"/>
<keyword evidence="8" id="KW-0804">Transcription</keyword>
<dbReference type="AlphaFoldDB" id="A1U4W1"/>
<gene>
    <name evidence="12" type="ordered locus">Maqu_2956</name>
</gene>
<dbReference type="Gene3D" id="1.10.10.60">
    <property type="entry name" value="Homeodomain-like"/>
    <property type="match status" value="1"/>
</dbReference>
<comment type="catalytic activity">
    <reaction evidence="1">
        <text>a 4-O-methyl-thymidine in DNA + L-cysteinyl-[protein] = a thymidine in DNA + S-methyl-L-cysteinyl-[protein]</text>
        <dbReference type="Rhea" id="RHEA:53428"/>
        <dbReference type="Rhea" id="RHEA-COMP:10131"/>
        <dbReference type="Rhea" id="RHEA-COMP:10132"/>
        <dbReference type="Rhea" id="RHEA-COMP:13555"/>
        <dbReference type="Rhea" id="RHEA-COMP:13556"/>
        <dbReference type="ChEBI" id="CHEBI:29950"/>
        <dbReference type="ChEBI" id="CHEBI:82612"/>
        <dbReference type="ChEBI" id="CHEBI:137386"/>
        <dbReference type="ChEBI" id="CHEBI:137387"/>
        <dbReference type="EC" id="2.1.1.63"/>
    </reaction>
</comment>
<dbReference type="eggNOG" id="COG2169">
    <property type="taxonomic scope" value="Bacteria"/>
</dbReference>
<dbReference type="InterPro" id="IPR036388">
    <property type="entry name" value="WH-like_DNA-bd_sf"/>
</dbReference>